<dbReference type="PANTHER" id="PTHR43022:SF1">
    <property type="entry name" value="PROTEIN SMF"/>
    <property type="match status" value="1"/>
</dbReference>
<evidence type="ECO:0000256" key="2">
    <source>
        <dbReference type="SAM" id="MobiDB-lite"/>
    </source>
</evidence>
<name>M5RPY0_9BACT</name>
<dbReference type="EMBL" id="ANOG01000256">
    <property type="protein sequence ID" value="EMI21340.1"/>
    <property type="molecule type" value="Genomic_DNA"/>
</dbReference>
<comment type="similarity">
    <text evidence="1">Belongs to the DprA/Smf family.</text>
</comment>
<dbReference type="Pfam" id="PF17782">
    <property type="entry name" value="WHD_DprA"/>
    <property type="match status" value="1"/>
</dbReference>
<dbReference type="Proteomes" id="UP000011991">
    <property type="component" value="Unassembled WGS sequence"/>
</dbReference>
<evidence type="ECO:0000259" key="4">
    <source>
        <dbReference type="Pfam" id="PF17782"/>
    </source>
</evidence>
<dbReference type="PATRIC" id="fig|1265738.3.peg.1728"/>
<dbReference type="NCBIfam" id="TIGR00732">
    <property type="entry name" value="dprA"/>
    <property type="match status" value="1"/>
</dbReference>
<feature type="region of interest" description="Disordered" evidence="2">
    <location>
        <begin position="1"/>
        <end position="78"/>
    </location>
</feature>
<feature type="domain" description="DprA winged helix" evidence="4">
    <location>
        <begin position="392"/>
        <end position="443"/>
    </location>
</feature>
<dbReference type="RefSeq" id="WP_008693982.1">
    <property type="nucleotide sequence ID" value="NZ_ANOG01000256.1"/>
</dbReference>
<dbReference type="InterPro" id="IPR057666">
    <property type="entry name" value="DrpA_SLOG"/>
</dbReference>
<dbReference type="GO" id="GO:0009294">
    <property type="term" value="P:DNA-mediated transformation"/>
    <property type="evidence" value="ECO:0007669"/>
    <property type="project" value="InterPro"/>
</dbReference>
<feature type="compositionally biased region" description="Basic and acidic residues" evidence="2">
    <location>
        <begin position="20"/>
        <end position="34"/>
    </location>
</feature>
<evidence type="ECO:0000259" key="3">
    <source>
        <dbReference type="Pfam" id="PF02481"/>
    </source>
</evidence>
<dbReference type="InterPro" id="IPR041614">
    <property type="entry name" value="DprA_WH"/>
</dbReference>
<feature type="domain" description="Smf/DprA SLOG" evidence="3">
    <location>
        <begin position="161"/>
        <end position="368"/>
    </location>
</feature>
<dbReference type="OrthoDB" id="9785707at2"/>
<dbReference type="PANTHER" id="PTHR43022">
    <property type="entry name" value="PROTEIN SMF"/>
    <property type="match status" value="1"/>
</dbReference>
<accession>M5RPY0</accession>
<evidence type="ECO:0000256" key="1">
    <source>
        <dbReference type="ARBA" id="ARBA00006525"/>
    </source>
</evidence>
<gene>
    <name evidence="5" type="ORF">RMSM_01733</name>
</gene>
<protein>
    <submittedName>
        <fullName evidence="5">DNA protecting protein DprA</fullName>
    </submittedName>
</protein>
<organism evidence="5 6">
    <name type="scientific">Rhodopirellula maiorica SM1</name>
    <dbReference type="NCBI Taxonomy" id="1265738"/>
    <lineage>
        <taxon>Bacteria</taxon>
        <taxon>Pseudomonadati</taxon>
        <taxon>Planctomycetota</taxon>
        <taxon>Planctomycetia</taxon>
        <taxon>Pirellulales</taxon>
        <taxon>Pirellulaceae</taxon>
        <taxon>Novipirellula</taxon>
    </lineage>
</organism>
<comment type="caution">
    <text evidence="5">The sequence shown here is derived from an EMBL/GenBank/DDBJ whole genome shotgun (WGS) entry which is preliminary data.</text>
</comment>
<keyword evidence="6" id="KW-1185">Reference proteome</keyword>
<reference evidence="5 6" key="1">
    <citation type="journal article" date="2013" name="Mar. Genomics">
        <title>Expression of sulfatases in Rhodopirellula baltica and the diversity of sulfatases in the genus Rhodopirellula.</title>
        <authorList>
            <person name="Wegner C.E."/>
            <person name="Richter-Heitmann T."/>
            <person name="Klindworth A."/>
            <person name="Klockow C."/>
            <person name="Richter M."/>
            <person name="Achstetter T."/>
            <person name="Glockner F.O."/>
            <person name="Harder J."/>
        </authorList>
    </citation>
    <scope>NUCLEOTIDE SEQUENCE [LARGE SCALE GENOMIC DNA]</scope>
    <source>
        <strain evidence="5 6">SM1</strain>
    </source>
</reference>
<dbReference type="AlphaFoldDB" id="M5RPY0"/>
<dbReference type="SUPFAM" id="SSF47781">
    <property type="entry name" value="RuvA domain 2-like"/>
    <property type="match status" value="1"/>
</dbReference>
<sequence length="448" mass="47564">MEIEPMLSSDGGDGGSWCEDSIRGDGPESAKLPEDALPNEVLPNDAQQGDIQQDDDQQDDGLLAGTYADNMHDTSPRPARVVSDETKTMLRLAMLPGVGPRILTGLLDRFGSALQTLQASDSQLASVHGVGPKLVHVIRTASHHIDVDSMIQWCAEQDVSIVSSEDEDYPQPLFDLPDAPPILFVSGQLLASDELAVAIVGTRHATTYGLKQAERFGYAMARAGITVISGMARGIDSAAHEGALNGGGRTIAVLGSGLGEIYPSEHKGLAKTIADAGAVISEYPPHAKPHAGMFPQRNRLIAGMSLATLVIEAPDRSGALITARLACELNREVLALPGPVTSRMSRGCNQLIRDGAKLVQTIEDVLEGIGPMCNPIDAGDGQSIRSGADLLLNELERAVLDAIGETSTPIDEVIVKTELPAHRVMATISVLEMRSLIRRLSGQYVSRI</sequence>
<dbReference type="InterPro" id="IPR003488">
    <property type="entry name" value="DprA"/>
</dbReference>
<dbReference type="Gene3D" id="1.10.10.10">
    <property type="entry name" value="Winged helix-like DNA-binding domain superfamily/Winged helix DNA-binding domain"/>
    <property type="match status" value="1"/>
</dbReference>
<evidence type="ECO:0000313" key="6">
    <source>
        <dbReference type="Proteomes" id="UP000011991"/>
    </source>
</evidence>
<dbReference type="SUPFAM" id="SSF102405">
    <property type="entry name" value="MCP/YpsA-like"/>
    <property type="match status" value="1"/>
</dbReference>
<evidence type="ECO:0000313" key="5">
    <source>
        <dbReference type="EMBL" id="EMI21340.1"/>
    </source>
</evidence>
<dbReference type="InterPro" id="IPR010994">
    <property type="entry name" value="RuvA_2-like"/>
</dbReference>
<proteinExistence type="inferred from homology"/>
<dbReference type="Pfam" id="PF02481">
    <property type="entry name" value="DNA_processg_A"/>
    <property type="match status" value="1"/>
</dbReference>
<dbReference type="Gene3D" id="3.40.50.450">
    <property type="match status" value="1"/>
</dbReference>
<dbReference type="InterPro" id="IPR036388">
    <property type="entry name" value="WH-like_DNA-bd_sf"/>
</dbReference>